<feature type="region of interest" description="Disordered" evidence="1">
    <location>
        <begin position="71"/>
        <end position="92"/>
    </location>
</feature>
<reference evidence="2 3" key="1">
    <citation type="submission" date="2024-09" db="EMBL/GenBank/DDBJ databases">
        <authorList>
            <person name="Ruan L."/>
        </authorList>
    </citation>
    <scope>NUCLEOTIDE SEQUENCE [LARGE SCALE GENOMIC DNA]</scope>
    <source>
        <strain evidence="2 3">D33</strain>
    </source>
</reference>
<sequence>MSNDSMNGTSRSAGGFGVHEKLELHELLVFKTGCLTKSQMMLPQVQEDELKSILLTDIQYGMEDVKQLKEAFEQKDEGAQKGEGAQNDKNKG</sequence>
<evidence type="ECO:0000313" key="2">
    <source>
        <dbReference type="EMBL" id="MFB5679946.1"/>
    </source>
</evidence>
<evidence type="ECO:0000313" key="3">
    <source>
        <dbReference type="Proteomes" id="UP001580407"/>
    </source>
</evidence>
<comment type="caution">
    <text evidence="2">The sequence shown here is derived from an EMBL/GenBank/DDBJ whole genome shotgun (WGS) entry which is preliminary data.</text>
</comment>
<keyword evidence="3" id="KW-1185">Reference proteome</keyword>
<accession>A0ABV5B5Q4</accession>
<protein>
    <recommendedName>
        <fullName evidence="4">Spore coat protein</fullName>
    </recommendedName>
</protein>
<proteinExistence type="predicted"/>
<evidence type="ECO:0008006" key="4">
    <source>
        <dbReference type="Google" id="ProtNLM"/>
    </source>
</evidence>
<dbReference type="RefSeq" id="WP_375523781.1">
    <property type="nucleotide sequence ID" value="NZ_JBHILM010000003.1"/>
</dbReference>
<name>A0ABV5B5Q4_9BACL</name>
<evidence type="ECO:0000256" key="1">
    <source>
        <dbReference type="SAM" id="MobiDB-lite"/>
    </source>
</evidence>
<organism evidence="2 3">
    <name type="scientific">Paenibacillus terreus</name>
    <dbReference type="NCBI Taxonomy" id="1387834"/>
    <lineage>
        <taxon>Bacteria</taxon>
        <taxon>Bacillati</taxon>
        <taxon>Bacillota</taxon>
        <taxon>Bacilli</taxon>
        <taxon>Bacillales</taxon>
        <taxon>Paenibacillaceae</taxon>
        <taxon>Paenibacillus</taxon>
    </lineage>
</organism>
<dbReference type="EMBL" id="JBHILM010000003">
    <property type="protein sequence ID" value="MFB5679946.1"/>
    <property type="molecule type" value="Genomic_DNA"/>
</dbReference>
<dbReference type="Proteomes" id="UP001580407">
    <property type="component" value="Unassembled WGS sequence"/>
</dbReference>
<gene>
    <name evidence="2" type="ORF">ACE3NQ_03300</name>
</gene>